<name>A0AAW5B2R7_9BACI</name>
<protein>
    <submittedName>
        <fullName evidence="7">LCP family protein</fullName>
    </submittedName>
</protein>
<dbReference type="PANTHER" id="PTHR33392">
    <property type="entry name" value="POLYISOPRENYL-TEICHOIC ACID--PEPTIDOGLYCAN TEICHOIC ACID TRANSFERASE TAGU"/>
    <property type="match status" value="1"/>
</dbReference>
<evidence type="ECO:0000313" key="7">
    <source>
        <dbReference type="EMBL" id="MCG3418355.1"/>
    </source>
</evidence>
<gene>
    <name evidence="7" type="ORF">K3T81_04240</name>
</gene>
<dbReference type="InterPro" id="IPR050922">
    <property type="entry name" value="LytR/CpsA/Psr_CW_biosynth"/>
</dbReference>
<sequence length="283" mass="32460">MKDKDKKQLFSYLDDEDLTFTKEDRVKTLNKIHKKEREKQNNTSQSRRINRIGPILGSVVVIILAIGLLIPTLYSQERADQQQASQQNDLSFSALLIGENPASHRSEFNILMTYNNSDKSVNLVPIPRDAYVEILNAEGDSLEKDKLTHAYAFSRSPETVLATVSHLFDFTIDYYSVIQTEEIKKTLGIREGVEREEVVKEERVGKLIKEQLSISQFKDLINGSQSNFPTEIFNQFDNNLESIQVIDMEEGIEEKIINGIYYKKINNSVLEETSQKLKQHLGE</sequence>
<comment type="caution">
    <text evidence="7">The sequence shown here is derived from an EMBL/GenBank/DDBJ whole genome shotgun (WGS) entry which is preliminary data.</text>
</comment>
<feature type="transmembrane region" description="Helical" evidence="5">
    <location>
        <begin position="55"/>
        <end position="74"/>
    </location>
</feature>
<comment type="similarity">
    <text evidence="1">Belongs to the LytR/CpsA/Psr (LCP) family.</text>
</comment>
<reference evidence="7 8" key="1">
    <citation type="journal article" date="2022" name="Evol. Bioinform. Online">
        <title>Draft Genome Sequence of Oceanobacillus jordanicus Strain GSFE11, a Halotolerant Plant Growth-Promoting Bacterial Endophyte Isolated From the Jordan Valley.</title>
        <authorList>
            <person name="Alhindi T."/>
            <person name="Albdaiwi R."/>
        </authorList>
    </citation>
    <scope>NUCLEOTIDE SEQUENCE [LARGE SCALE GENOMIC DNA]</scope>
    <source>
        <strain evidence="7 8">GSFE11</strain>
    </source>
</reference>
<dbReference type="AlphaFoldDB" id="A0AAW5B2R7"/>
<dbReference type="RefSeq" id="WP_238018493.1">
    <property type="nucleotide sequence ID" value="NZ_JAIFZM010000003.1"/>
</dbReference>
<keyword evidence="4 5" id="KW-1133">Transmembrane helix</keyword>
<keyword evidence="3" id="KW-0735">Signal-anchor</keyword>
<evidence type="ECO:0000256" key="1">
    <source>
        <dbReference type="ARBA" id="ARBA00006068"/>
    </source>
</evidence>
<accession>A0AAW5B2R7</accession>
<proteinExistence type="inferred from homology"/>
<dbReference type="Pfam" id="PF03816">
    <property type="entry name" value="LytR_cpsA_psr"/>
    <property type="match status" value="1"/>
</dbReference>
<feature type="domain" description="Cell envelope-related transcriptional attenuator" evidence="6">
    <location>
        <begin position="105"/>
        <end position="193"/>
    </location>
</feature>
<evidence type="ECO:0000259" key="6">
    <source>
        <dbReference type="Pfam" id="PF03816"/>
    </source>
</evidence>
<dbReference type="EMBL" id="JAIFZM010000003">
    <property type="protein sequence ID" value="MCG3418355.1"/>
    <property type="molecule type" value="Genomic_DNA"/>
</dbReference>
<evidence type="ECO:0000256" key="3">
    <source>
        <dbReference type="ARBA" id="ARBA00022968"/>
    </source>
</evidence>
<organism evidence="7 8">
    <name type="scientific">Oceanobacillus jordanicus</name>
    <dbReference type="NCBI Taxonomy" id="2867266"/>
    <lineage>
        <taxon>Bacteria</taxon>
        <taxon>Bacillati</taxon>
        <taxon>Bacillota</taxon>
        <taxon>Bacilli</taxon>
        <taxon>Bacillales</taxon>
        <taxon>Bacillaceae</taxon>
        <taxon>Oceanobacillus</taxon>
    </lineage>
</organism>
<dbReference type="PANTHER" id="PTHR33392:SF6">
    <property type="entry name" value="POLYISOPRENYL-TEICHOIC ACID--PEPTIDOGLYCAN TEICHOIC ACID TRANSFERASE TAGU"/>
    <property type="match status" value="1"/>
</dbReference>
<dbReference type="Gene3D" id="3.30.420.590">
    <property type="match status" value="1"/>
</dbReference>
<keyword evidence="2 5" id="KW-0812">Transmembrane</keyword>
<evidence type="ECO:0000313" key="8">
    <source>
        <dbReference type="Proteomes" id="UP001199631"/>
    </source>
</evidence>
<keyword evidence="5" id="KW-0472">Membrane</keyword>
<keyword evidence="8" id="KW-1185">Reference proteome</keyword>
<dbReference type="Proteomes" id="UP001199631">
    <property type="component" value="Unassembled WGS sequence"/>
</dbReference>
<dbReference type="GO" id="GO:0071555">
    <property type="term" value="P:cell wall organization"/>
    <property type="evidence" value="ECO:0007669"/>
    <property type="project" value="UniProtKB-KW"/>
</dbReference>
<evidence type="ECO:0000256" key="4">
    <source>
        <dbReference type="ARBA" id="ARBA00022989"/>
    </source>
</evidence>
<evidence type="ECO:0000256" key="5">
    <source>
        <dbReference type="SAM" id="Phobius"/>
    </source>
</evidence>
<evidence type="ECO:0000256" key="2">
    <source>
        <dbReference type="ARBA" id="ARBA00022692"/>
    </source>
</evidence>
<dbReference type="InterPro" id="IPR004474">
    <property type="entry name" value="LytR_CpsA_psr"/>
</dbReference>